<protein>
    <recommendedName>
        <fullName evidence="1">26S proteasome regulatory subunit RPN2 C-terminal domain-containing protein</fullName>
    </recommendedName>
</protein>
<reference evidence="2 3" key="1">
    <citation type="journal article" date="2018" name="Nat. Genet.">
        <title>The Rosa genome provides new insights in the design of modern roses.</title>
        <authorList>
            <person name="Bendahmane M."/>
        </authorList>
    </citation>
    <scope>NUCLEOTIDE SEQUENCE [LARGE SCALE GENOMIC DNA]</scope>
    <source>
        <strain evidence="3">cv. Old Blush</strain>
    </source>
</reference>
<dbReference type="Pfam" id="PF18004">
    <property type="entry name" value="RPN2_C"/>
    <property type="match status" value="1"/>
</dbReference>
<dbReference type="Proteomes" id="UP000238479">
    <property type="component" value="Chromosome 6"/>
</dbReference>
<gene>
    <name evidence="2" type="ORF">RchiOBHm_Chr6g0269091</name>
</gene>
<name>A0A2P6PQC1_ROSCH</name>
<keyword evidence="3" id="KW-1185">Reference proteome</keyword>
<dbReference type="InterPro" id="IPR040623">
    <property type="entry name" value="RPN2_C"/>
</dbReference>
<evidence type="ECO:0000259" key="1">
    <source>
        <dbReference type="Pfam" id="PF18004"/>
    </source>
</evidence>
<feature type="domain" description="26S proteasome regulatory subunit RPN2 C-terminal" evidence="1">
    <location>
        <begin position="19"/>
        <end position="65"/>
    </location>
</feature>
<organism evidence="2 3">
    <name type="scientific">Rosa chinensis</name>
    <name type="common">China rose</name>
    <dbReference type="NCBI Taxonomy" id="74649"/>
    <lineage>
        <taxon>Eukaryota</taxon>
        <taxon>Viridiplantae</taxon>
        <taxon>Streptophyta</taxon>
        <taxon>Embryophyta</taxon>
        <taxon>Tracheophyta</taxon>
        <taxon>Spermatophyta</taxon>
        <taxon>Magnoliopsida</taxon>
        <taxon>eudicotyledons</taxon>
        <taxon>Gunneridae</taxon>
        <taxon>Pentapetalae</taxon>
        <taxon>rosids</taxon>
        <taxon>fabids</taxon>
        <taxon>Rosales</taxon>
        <taxon>Rosaceae</taxon>
        <taxon>Rosoideae</taxon>
        <taxon>Rosoideae incertae sedis</taxon>
        <taxon>Rosa</taxon>
    </lineage>
</organism>
<dbReference type="STRING" id="74649.A0A2P6PQC1"/>
<proteinExistence type="predicted"/>
<evidence type="ECO:0000313" key="3">
    <source>
        <dbReference type="Proteomes" id="UP000238479"/>
    </source>
</evidence>
<evidence type="ECO:0000313" key="2">
    <source>
        <dbReference type="EMBL" id="PRQ24137.1"/>
    </source>
</evidence>
<comment type="caution">
    <text evidence="2">The sequence shown here is derived from an EMBL/GenBank/DDBJ whole genome shotgun (WGS) entry which is preliminary data.</text>
</comment>
<dbReference type="EMBL" id="PDCK01000044">
    <property type="protein sequence ID" value="PRQ24137.1"/>
    <property type="molecule type" value="Genomic_DNA"/>
</dbReference>
<dbReference type="AlphaFoldDB" id="A0A2P6PQC1"/>
<dbReference type="Gramene" id="PRQ24137">
    <property type="protein sequence ID" value="PRQ24137"/>
    <property type="gene ID" value="RchiOBHm_Chr6g0269091"/>
</dbReference>
<accession>A0A2P6PQC1</accession>
<sequence>MSLAKPSLFDYPKPCPVPVESEPSFAILTNPSRVLPAQEKYIWFLEGSRYLPIRPSSTDFVLLRD</sequence>